<reference evidence="5 6" key="1">
    <citation type="submission" date="2024-03" db="EMBL/GenBank/DDBJ databases">
        <title>Complete genome sequence of the green alga Chloropicon roscoffensis RCC1871.</title>
        <authorList>
            <person name="Lemieux C."/>
            <person name="Pombert J.-F."/>
            <person name="Otis C."/>
            <person name="Turmel M."/>
        </authorList>
    </citation>
    <scope>NUCLEOTIDE SEQUENCE [LARGE SCALE GENOMIC DNA]</scope>
    <source>
        <strain evidence="5 6">RCC1871</strain>
    </source>
</reference>
<dbReference type="Gene3D" id="3.30.40.10">
    <property type="entry name" value="Zinc/RING finger domain, C3HC4 (zinc finger)"/>
    <property type="match status" value="1"/>
</dbReference>
<dbReference type="GO" id="GO:0016567">
    <property type="term" value="P:protein ubiquitination"/>
    <property type="evidence" value="ECO:0007669"/>
    <property type="project" value="InterPro"/>
</dbReference>
<feature type="repeat" description="WD" evidence="3">
    <location>
        <begin position="210"/>
        <end position="242"/>
    </location>
</feature>
<sequence>MTPNEAGVADGFVCPITCLTMVDPVMLTGDGHTYERYAIEEWLRRGNRTSPLAGSDLGSNVQLVPNHAVRKAIAELKVELPSKSDIEEACGHKAADILDKGEPGPSKTARVYNEDETYIFASLRRSLYSLDATVCVWKAKQLCLSKANSCTSVDSTWPNTMKAQITCMKACGRSRAIVSGSRDNILRVWELPSSVEETASPAHLREVAALQCHSDWINCLDVNCAEEVVVTGGRDSRIRVWDTLKWTCNHTLRTDDYVNCLAFDRVKDGFFVSGGNDWKLLVWDSKTMQQSHEFSGHTYAIKCCAVDPVSASWILSSGDDSKLCVWSTKSKNCEVEIEGAGGGYNESINCCAISSDGRTVACGLANHRLALWDTRMWKLLQNLDGHKAGVEDLCFVRGFGDKKLVSVDGRSLKTWSCSSNDWSCQHTVSANAIACCEMSTLV</sequence>
<organism evidence="5 6">
    <name type="scientific">Chloropicon roscoffensis</name>
    <dbReference type="NCBI Taxonomy" id="1461544"/>
    <lineage>
        <taxon>Eukaryota</taxon>
        <taxon>Viridiplantae</taxon>
        <taxon>Chlorophyta</taxon>
        <taxon>Chloropicophyceae</taxon>
        <taxon>Chloropicales</taxon>
        <taxon>Chloropicaceae</taxon>
        <taxon>Chloropicon</taxon>
    </lineage>
</organism>
<dbReference type="Proteomes" id="UP001472866">
    <property type="component" value="Chromosome 01"/>
</dbReference>
<evidence type="ECO:0000313" key="5">
    <source>
        <dbReference type="EMBL" id="WZN59106.1"/>
    </source>
</evidence>
<dbReference type="InterPro" id="IPR001680">
    <property type="entry name" value="WD40_rpt"/>
</dbReference>
<dbReference type="PROSITE" id="PS51698">
    <property type="entry name" value="U_BOX"/>
    <property type="match status" value="1"/>
</dbReference>
<dbReference type="CDD" id="cd16655">
    <property type="entry name" value="RING-Ubox_WDSUB1-like"/>
    <property type="match status" value="1"/>
</dbReference>
<proteinExistence type="predicted"/>
<dbReference type="GO" id="GO:0010992">
    <property type="term" value="P:ubiquitin recycling"/>
    <property type="evidence" value="ECO:0007669"/>
    <property type="project" value="TreeGrafter"/>
</dbReference>
<evidence type="ECO:0000259" key="4">
    <source>
        <dbReference type="PROSITE" id="PS51698"/>
    </source>
</evidence>
<dbReference type="InterPro" id="IPR036322">
    <property type="entry name" value="WD40_repeat_dom_sf"/>
</dbReference>
<dbReference type="Pfam" id="PF00400">
    <property type="entry name" value="WD40"/>
    <property type="match status" value="5"/>
</dbReference>
<dbReference type="SMART" id="SM00320">
    <property type="entry name" value="WD40"/>
    <property type="match status" value="6"/>
</dbReference>
<dbReference type="InterPro" id="IPR019775">
    <property type="entry name" value="WD40_repeat_CS"/>
</dbReference>
<evidence type="ECO:0000256" key="3">
    <source>
        <dbReference type="PROSITE-ProRule" id="PRU00221"/>
    </source>
</evidence>
<dbReference type="PANTHER" id="PTHR19849:SF1">
    <property type="entry name" value="F-BOX_WD REPEAT-CONTAINING PROTEIN 7"/>
    <property type="match status" value="1"/>
</dbReference>
<dbReference type="PROSITE" id="PS50294">
    <property type="entry name" value="WD_REPEATS_REGION"/>
    <property type="match status" value="1"/>
</dbReference>
<dbReference type="EMBL" id="CP151501">
    <property type="protein sequence ID" value="WZN59106.1"/>
    <property type="molecule type" value="Genomic_DNA"/>
</dbReference>
<dbReference type="Gene3D" id="2.130.10.10">
    <property type="entry name" value="YVTN repeat-like/Quinoprotein amine dehydrogenase"/>
    <property type="match status" value="2"/>
</dbReference>
<evidence type="ECO:0000256" key="1">
    <source>
        <dbReference type="ARBA" id="ARBA00022574"/>
    </source>
</evidence>
<dbReference type="PRINTS" id="PR00320">
    <property type="entry name" value="GPROTEINBRPT"/>
</dbReference>
<dbReference type="GO" id="GO:0005634">
    <property type="term" value="C:nucleus"/>
    <property type="evidence" value="ECO:0007669"/>
    <property type="project" value="TreeGrafter"/>
</dbReference>
<accession>A0AAX4NZH3</accession>
<dbReference type="PROSITE" id="PS50082">
    <property type="entry name" value="WD_REPEATS_2"/>
    <property type="match status" value="3"/>
</dbReference>
<dbReference type="PROSITE" id="PS00678">
    <property type="entry name" value="WD_REPEATS_1"/>
    <property type="match status" value="1"/>
</dbReference>
<gene>
    <name evidence="5" type="ORF">HKI87_01g06310</name>
</gene>
<dbReference type="InterPro" id="IPR013083">
    <property type="entry name" value="Znf_RING/FYVE/PHD"/>
</dbReference>
<protein>
    <submittedName>
        <fullName evidence="5">WD40 repeat domain-containing protein</fullName>
    </submittedName>
</protein>
<name>A0AAX4NZH3_9CHLO</name>
<keyword evidence="1 3" id="KW-0853">WD repeat</keyword>
<feature type="repeat" description="WD" evidence="3">
    <location>
        <begin position="177"/>
        <end position="199"/>
    </location>
</feature>
<dbReference type="InterPro" id="IPR015943">
    <property type="entry name" value="WD40/YVTN_repeat-like_dom_sf"/>
</dbReference>
<dbReference type="GO" id="GO:0004842">
    <property type="term" value="F:ubiquitin-protein transferase activity"/>
    <property type="evidence" value="ECO:0007669"/>
    <property type="project" value="InterPro"/>
</dbReference>
<dbReference type="InterPro" id="IPR020472">
    <property type="entry name" value="WD40_PAC1"/>
</dbReference>
<dbReference type="PANTHER" id="PTHR19849">
    <property type="entry name" value="PHOSPHOLIPASE A-2-ACTIVATING PROTEIN"/>
    <property type="match status" value="1"/>
</dbReference>
<dbReference type="InterPro" id="IPR003613">
    <property type="entry name" value="Ubox_domain"/>
</dbReference>
<feature type="repeat" description="WD" evidence="3">
    <location>
        <begin position="294"/>
        <end position="336"/>
    </location>
</feature>
<dbReference type="AlphaFoldDB" id="A0AAX4NZH3"/>
<evidence type="ECO:0000313" key="6">
    <source>
        <dbReference type="Proteomes" id="UP001472866"/>
    </source>
</evidence>
<dbReference type="GO" id="GO:0043130">
    <property type="term" value="F:ubiquitin binding"/>
    <property type="evidence" value="ECO:0007669"/>
    <property type="project" value="TreeGrafter"/>
</dbReference>
<feature type="domain" description="U-box" evidence="4">
    <location>
        <begin position="7"/>
        <end position="83"/>
    </location>
</feature>
<keyword evidence="6" id="KW-1185">Reference proteome</keyword>
<dbReference type="Pfam" id="PF04564">
    <property type="entry name" value="U-box"/>
    <property type="match status" value="1"/>
</dbReference>
<dbReference type="SUPFAM" id="SSF50978">
    <property type="entry name" value="WD40 repeat-like"/>
    <property type="match status" value="1"/>
</dbReference>
<dbReference type="SUPFAM" id="SSF57850">
    <property type="entry name" value="RING/U-box"/>
    <property type="match status" value="1"/>
</dbReference>
<dbReference type="GO" id="GO:0043161">
    <property type="term" value="P:proteasome-mediated ubiquitin-dependent protein catabolic process"/>
    <property type="evidence" value="ECO:0007669"/>
    <property type="project" value="TreeGrafter"/>
</dbReference>
<evidence type="ECO:0000256" key="2">
    <source>
        <dbReference type="ARBA" id="ARBA00022737"/>
    </source>
</evidence>
<dbReference type="GO" id="GO:0005737">
    <property type="term" value="C:cytoplasm"/>
    <property type="evidence" value="ECO:0007669"/>
    <property type="project" value="TreeGrafter"/>
</dbReference>
<keyword evidence="2" id="KW-0677">Repeat</keyword>
<dbReference type="SMART" id="SM00504">
    <property type="entry name" value="Ubox"/>
    <property type="match status" value="1"/>
</dbReference>